<protein>
    <submittedName>
        <fullName evidence="2">Uncharacterized protein</fullName>
    </submittedName>
</protein>
<feature type="non-terminal residue" evidence="2">
    <location>
        <position position="1"/>
    </location>
</feature>
<keyword evidence="1" id="KW-0812">Transmembrane</keyword>
<proteinExistence type="predicted"/>
<keyword evidence="3" id="KW-1185">Reference proteome</keyword>
<accession>A0A8S4NPU6</accession>
<comment type="caution">
    <text evidence="2">The sequence shown here is derived from an EMBL/GenBank/DDBJ whole genome shotgun (WGS) entry which is preliminary data.</text>
</comment>
<dbReference type="Proteomes" id="UP000749559">
    <property type="component" value="Unassembled WGS sequence"/>
</dbReference>
<organism evidence="2 3">
    <name type="scientific">Owenia fusiformis</name>
    <name type="common">Polychaete worm</name>
    <dbReference type="NCBI Taxonomy" id="6347"/>
    <lineage>
        <taxon>Eukaryota</taxon>
        <taxon>Metazoa</taxon>
        <taxon>Spiralia</taxon>
        <taxon>Lophotrochozoa</taxon>
        <taxon>Annelida</taxon>
        <taxon>Polychaeta</taxon>
        <taxon>Sedentaria</taxon>
        <taxon>Canalipalpata</taxon>
        <taxon>Sabellida</taxon>
        <taxon>Oweniida</taxon>
        <taxon>Oweniidae</taxon>
        <taxon>Owenia</taxon>
    </lineage>
</organism>
<feature type="transmembrane region" description="Helical" evidence="1">
    <location>
        <begin position="53"/>
        <end position="75"/>
    </location>
</feature>
<sequence>SLHLYSMVSNTSAMSDLSFSGTLQGILGIRPLGIPSGELLMLLSAPWWRASQWVAFLRFSSTILSALAVGSLFGVLRDLRPRVSMMLVGFFDIWYGVILDVFVLVLPLVFGLPLVRVW</sequence>
<evidence type="ECO:0000313" key="3">
    <source>
        <dbReference type="Proteomes" id="UP000749559"/>
    </source>
</evidence>
<reference evidence="2" key="1">
    <citation type="submission" date="2022-03" db="EMBL/GenBank/DDBJ databases">
        <authorList>
            <person name="Martin C."/>
        </authorList>
    </citation>
    <scope>NUCLEOTIDE SEQUENCE</scope>
</reference>
<keyword evidence="1" id="KW-1133">Transmembrane helix</keyword>
<gene>
    <name evidence="2" type="ORF">OFUS_LOCUS8819</name>
</gene>
<dbReference type="EMBL" id="CAIIXF020000004">
    <property type="protein sequence ID" value="CAH1782361.1"/>
    <property type="molecule type" value="Genomic_DNA"/>
</dbReference>
<keyword evidence="1" id="KW-0472">Membrane</keyword>
<feature type="non-terminal residue" evidence="2">
    <location>
        <position position="118"/>
    </location>
</feature>
<feature type="transmembrane region" description="Helical" evidence="1">
    <location>
        <begin position="87"/>
        <end position="110"/>
    </location>
</feature>
<evidence type="ECO:0000256" key="1">
    <source>
        <dbReference type="SAM" id="Phobius"/>
    </source>
</evidence>
<dbReference type="AlphaFoldDB" id="A0A8S4NPU6"/>
<evidence type="ECO:0000313" key="2">
    <source>
        <dbReference type="EMBL" id="CAH1782361.1"/>
    </source>
</evidence>
<name>A0A8S4NPU6_OWEFU</name>